<name>A0A0C9T3M3_SPHS4</name>
<protein>
    <submittedName>
        <fullName evidence="1">Uncharacterized protein</fullName>
    </submittedName>
</protein>
<proteinExistence type="predicted"/>
<dbReference type="EMBL" id="KN837659">
    <property type="protein sequence ID" value="KIJ23483.1"/>
    <property type="molecule type" value="Genomic_DNA"/>
</dbReference>
<sequence length="104" mass="12013">MEGIDLDALYHIFPKLMTSTRVWTTHTWTSGFIPAYFQIILSRQNSLEKKDRPPIADGFTMGNTSEGTYLPVELIDYIFQFLLDDDAENNLLYSVSQPMEWCVV</sequence>
<accession>A0A0C9T3M3</accession>
<gene>
    <name evidence="1" type="ORF">M422DRAFT_275922</name>
</gene>
<dbReference type="HOGENOM" id="CLU_2251783_0_0_1"/>
<evidence type="ECO:0000313" key="1">
    <source>
        <dbReference type="EMBL" id="KIJ23483.1"/>
    </source>
</evidence>
<organism evidence="1 2">
    <name type="scientific">Sphaerobolus stellatus (strain SS14)</name>
    <dbReference type="NCBI Taxonomy" id="990650"/>
    <lineage>
        <taxon>Eukaryota</taxon>
        <taxon>Fungi</taxon>
        <taxon>Dikarya</taxon>
        <taxon>Basidiomycota</taxon>
        <taxon>Agaricomycotina</taxon>
        <taxon>Agaricomycetes</taxon>
        <taxon>Phallomycetidae</taxon>
        <taxon>Geastrales</taxon>
        <taxon>Sphaerobolaceae</taxon>
        <taxon>Sphaerobolus</taxon>
    </lineage>
</organism>
<dbReference type="AlphaFoldDB" id="A0A0C9T3M3"/>
<evidence type="ECO:0000313" key="2">
    <source>
        <dbReference type="Proteomes" id="UP000054279"/>
    </source>
</evidence>
<reference evidence="1 2" key="1">
    <citation type="submission" date="2014-06" db="EMBL/GenBank/DDBJ databases">
        <title>Evolutionary Origins and Diversification of the Mycorrhizal Mutualists.</title>
        <authorList>
            <consortium name="DOE Joint Genome Institute"/>
            <consortium name="Mycorrhizal Genomics Consortium"/>
            <person name="Kohler A."/>
            <person name="Kuo A."/>
            <person name="Nagy L.G."/>
            <person name="Floudas D."/>
            <person name="Copeland A."/>
            <person name="Barry K.W."/>
            <person name="Cichocki N."/>
            <person name="Veneault-Fourrey C."/>
            <person name="LaButti K."/>
            <person name="Lindquist E.A."/>
            <person name="Lipzen A."/>
            <person name="Lundell T."/>
            <person name="Morin E."/>
            <person name="Murat C."/>
            <person name="Riley R."/>
            <person name="Ohm R."/>
            <person name="Sun H."/>
            <person name="Tunlid A."/>
            <person name="Henrissat B."/>
            <person name="Grigoriev I.V."/>
            <person name="Hibbett D.S."/>
            <person name="Martin F."/>
        </authorList>
    </citation>
    <scope>NUCLEOTIDE SEQUENCE [LARGE SCALE GENOMIC DNA]</scope>
    <source>
        <strain evidence="1 2">SS14</strain>
    </source>
</reference>
<keyword evidence="2" id="KW-1185">Reference proteome</keyword>
<dbReference type="Proteomes" id="UP000054279">
    <property type="component" value="Unassembled WGS sequence"/>
</dbReference>